<keyword evidence="1" id="KW-0812">Transmembrane</keyword>
<evidence type="ECO:0000313" key="3">
    <source>
        <dbReference type="Proteomes" id="UP000515472"/>
    </source>
</evidence>
<sequence>MTVEHSQRADNSQLVAGSKELGMGTLFMVLGAFYALALAVQAVCYMNSVKKQADLKELKTLGEVANRECCQA</sequence>
<keyword evidence="3" id="KW-1185">Reference proteome</keyword>
<protein>
    <submittedName>
        <fullName evidence="2">Uncharacterized protein</fullName>
    </submittedName>
</protein>
<proteinExistence type="predicted"/>
<evidence type="ECO:0000313" key="2">
    <source>
        <dbReference type="EMBL" id="BCG48945.1"/>
    </source>
</evidence>
<accession>A0A6S6MBW4</accession>
<dbReference type="AlphaFoldDB" id="A0A6S6MBW4"/>
<name>A0A6S6MBW4_9BACT</name>
<reference evidence="2 3" key="1">
    <citation type="submission" date="2020-06" db="EMBL/GenBank/DDBJ databases">
        <title>Interaction of electrochemicaly active bacteria, Geobacter bremensis R4 on different carbon anode.</title>
        <authorList>
            <person name="Meng L."/>
            <person name="Yoshida N."/>
        </authorList>
    </citation>
    <scope>NUCLEOTIDE SEQUENCE [LARGE SCALE GENOMIC DNA]</scope>
    <source>
        <strain evidence="2 3">R4</strain>
    </source>
</reference>
<keyword evidence="1" id="KW-0472">Membrane</keyword>
<evidence type="ECO:0000256" key="1">
    <source>
        <dbReference type="SAM" id="Phobius"/>
    </source>
</evidence>
<dbReference type="RefSeq" id="WP_185245374.1">
    <property type="nucleotide sequence ID" value="NZ_AP023213.1"/>
</dbReference>
<keyword evidence="1" id="KW-1133">Transmembrane helix</keyword>
<organism evidence="2 3">
    <name type="scientific">Citrifermentans bremense</name>
    <dbReference type="NCBI Taxonomy" id="60035"/>
    <lineage>
        <taxon>Bacteria</taxon>
        <taxon>Pseudomonadati</taxon>
        <taxon>Thermodesulfobacteriota</taxon>
        <taxon>Desulfuromonadia</taxon>
        <taxon>Geobacterales</taxon>
        <taxon>Geobacteraceae</taxon>
        <taxon>Citrifermentans</taxon>
    </lineage>
</organism>
<dbReference type="KEGG" id="gbn:GEOBRER4_36950"/>
<gene>
    <name evidence="2" type="ORF">GEOBRER4_n3841</name>
</gene>
<dbReference type="EMBL" id="AP023213">
    <property type="protein sequence ID" value="BCG48945.1"/>
    <property type="molecule type" value="Genomic_DNA"/>
</dbReference>
<feature type="transmembrane region" description="Helical" evidence="1">
    <location>
        <begin position="26"/>
        <end position="46"/>
    </location>
</feature>
<dbReference type="Proteomes" id="UP000515472">
    <property type="component" value="Chromosome"/>
</dbReference>